<protein>
    <submittedName>
        <fullName evidence="7">Spy/CpxP family protein refolding chaperone</fullName>
    </submittedName>
</protein>
<evidence type="ECO:0000313" key="7">
    <source>
        <dbReference type="EMBL" id="WED44503.1"/>
    </source>
</evidence>
<comment type="similarity">
    <text evidence="2">Belongs to the CpxP/Spy family.</text>
</comment>
<evidence type="ECO:0000256" key="1">
    <source>
        <dbReference type="ARBA" id="ARBA00004418"/>
    </source>
</evidence>
<feature type="region of interest" description="Disordered" evidence="5">
    <location>
        <begin position="25"/>
        <end position="47"/>
    </location>
</feature>
<accession>A0ABY8AVJ9</accession>
<dbReference type="RefSeq" id="WP_275090323.1">
    <property type="nucleotide sequence ID" value="NZ_CP119078.1"/>
</dbReference>
<dbReference type="Proteomes" id="UP001222087">
    <property type="component" value="Chromosome"/>
</dbReference>
<evidence type="ECO:0000256" key="5">
    <source>
        <dbReference type="SAM" id="MobiDB-lite"/>
    </source>
</evidence>
<dbReference type="Pfam" id="PF07813">
    <property type="entry name" value="LTXXQ"/>
    <property type="match status" value="1"/>
</dbReference>
<sequence>MKRLSLVALVLSFVMGQAAFATATSQDSATSTQTTSSTSSSDKASGCGCADRMHKMMSSLNLDATQQTKINAIKSQLKETLKSNWDQMKSIRSQIHELVTSDTMDDSKLNSLIDQKKELLAQMMKAKIKAKQQIYSLLNTQQKSQFKQMMQQWEEKRMHHQC</sequence>
<name>A0ABY8AVJ9_9GAMM</name>
<evidence type="ECO:0000256" key="6">
    <source>
        <dbReference type="SAM" id="SignalP"/>
    </source>
</evidence>
<evidence type="ECO:0000313" key="8">
    <source>
        <dbReference type="Proteomes" id="UP001222087"/>
    </source>
</evidence>
<evidence type="ECO:0000256" key="4">
    <source>
        <dbReference type="ARBA" id="ARBA00022764"/>
    </source>
</evidence>
<dbReference type="PIRSF" id="PIRSF034445">
    <property type="entry name" value="CpxP_Spy"/>
    <property type="match status" value="1"/>
</dbReference>
<comment type="subcellular location">
    <subcellularLocation>
        <location evidence="1">Periplasm</location>
    </subcellularLocation>
</comment>
<dbReference type="CDD" id="cd09916">
    <property type="entry name" value="CpxP_like"/>
    <property type="match status" value="1"/>
</dbReference>
<reference evidence="7 8" key="1">
    <citation type="submission" date="2023-02" db="EMBL/GenBank/DDBJ databases">
        <title>Genome Sequence of L. cardiaca H63T.</title>
        <authorList>
            <person name="Lopez A.E."/>
            <person name="Cianciotto N.P."/>
        </authorList>
    </citation>
    <scope>NUCLEOTIDE SEQUENCE [LARGE SCALE GENOMIC DNA]</scope>
    <source>
        <strain evidence="7 8">H63</strain>
    </source>
</reference>
<dbReference type="InterPro" id="IPR012899">
    <property type="entry name" value="LTXXQ"/>
</dbReference>
<keyword evidence="3 6" id="KW-0732">Signal</keyword>
<dbReference type="PANTHER" id="PTHR38102">
    <property type="entry name" value="PERIPLASMIC CHAPERONE SPY"/>
    <property type="match status" value="1"/>
</dbReference>
<proteinExistence type="inferred from homology"/>
<dbReference type="EMBL" id="CP119078">
    <property type="protein sequence ID" value="WED44503.1"/>
    <property type="molecule type" value="Genomic_DNA"/>
</dbReference>
<gene>
    <name evidence="7" type="ORF">PXX05_06880</name>
</gene>
<keyword evidence="8" id="KW-1185">Reference proteome</keyword>
<organism evidence="7 8">
    <name type="scientific">Legionella cardiaca</name>
    <dbReference type="NCBI Taxonomy" id="1071983"/>
    <lineage>
        <taxon>Bacteria</taxon>
        <taxon>Pseudomonadati</taxon>
        <taxon>Pseudomonadota</taxon>
        <taxon>Gammaproteobacteria</taxon>
        <taxon>Legionellales</taxon>
        <taxon>Legionellaceae</taxon>
        <taxon>Legionella</taxon>
    </lineage>
</organism>
<dbReference type="Gene3D" id="1.20.120.1490">
    <property type="match status" value="1"/>
</dbReference>
<keyword evidence="4" id="KW-0574">Periplasm</keyword>
<feature type="compositionally biased region" description="Low complexity" evidence="5">
    <location>
        <begin position="25"/>
        <end position="45"/>
    </location>
</feature>
<feature type="chain" id="PRO_5046487499" evidence="6">
    <location>
        <begin position="24"/>
        <end position="162"/>
    </location>
</feature>
<feature type="signal peptide" evidence="6">
    <location>
        <begin position="1"/>
        <end position="23"/>
    </location>
</feature>
<dbReference type="PANTHER" id="PTHR38102:SF1">
    <property type="entry name" value="PERIPLASMIC CHAPERONE SPY"/>
    <property type="match status" value="1"/>
</dbReference>
<dbReference type="InterPro" id="IPR052211">
    <property type="entry name" value="Cpx_auxiliary_protein"/>
</dbReference>
<evidence type="ECO:0000256" key="3">
    <source>
        <dbReference type="ARBA" id="ARBA00022729"/>
    </source>
</evidence>
<evidence type="ECO:0000256" key="2">
    <source>
        <dbReference type="ARBA" id="ARBA00008441"/>
    </source>
</evidence>